<dbReference type="EMBL" id="JAUKUA010000001">
    <property type="protein sequence ID" value="KAK0730521.1"/>
    <property type="molecule type" value="Genomic_DNA"/>
</dbReference>
<accession>A0AA40EAV9</accession>
<reference evidence="1" key="1">
    <citation type="submission" date="2023-06" db="EMBL/GenBank/DDBJ databases">
        <title>Genome-scale phylogeny and comparative genomics of the fungal order Sordariales.</title>
        <authorList>
            <consortium name="Lawrence Berkeley National Laboratory"/>
            <person name="Hensen N."/>
            <person name="Bonometti L."/>
            <person name="Westerberg I."/>
            <person name="Brannstrom I.O."/>
            <person name="Guillou S."/>
            <person name="Cros-Aarteil S."/>
            <person name="Calhoun S."/>
            <person name="Haridas S."/>
            <person name="Kuo A."/>
            <person name="Mondo S."/>
            <person name="Pangilinan J."/>
            <person name="Riley R."/>
            <person name="Labutti K."/>
            <person name="Andreopoulos B."/>
            <person name="Lipzen A."/>
            <person name="Chen C."/>
            <person name="Yanf M."/>
            <person name="Daum C."/>
            <person name="Ng V."/>
            <person name="Clum A."/>
            <person name="Steindorff A."/>
            <person name="Ohm R."/>
            <person name="Martin F."/>
            <person name="Silar P."/>
            <person name="Natvig D."/>
            <person name="Lalanne C."/>
            <person name="Gautier V."/>
            <person name="Ament-Velasquez S.L."/>
            <person name="Kruys A."/>
            <person name="Hutchinson M.I."/>
            <person name="Powell A.J."/>
            <person name="Barry K."/>
            <person name="Miller A.N."/>
            <person name="Grigoriev I.V."/>
            <person name="Debuchy R."/>
            <person name="Gladieux P."/>
            <person name="Thoren M.H."/>
            <person name="Johannesson H."/>
        </authorList>
    </citation>
    <scope>NUCLEOTIDE SEQUENCE</scope>
    <source>
        <strain evidence="1">SMH4607-1</strain>
    </source>
</reference>
<sequence>MSTIQWCWLEAAPSRIEFASQELAADYPKLSRRQGMASKAQRGGHSSNRLRVCQQQQPLISPLIAPEAVSAAGDSTRALTRATIAPAAGVSCDLQCHQCGIGAAQCFFGCHNWKDSQAPNHHQLVSSCAAVTRFFSRVRFPHPGRRAGSNVRLSWPSFALSSSSLSLKAPVPKSSSTNACFVSFCSCSSPSRPEAAVVKLERPTSRLKTKPRPARAFVSYPPCLLSSPSLASLASVVLPTCLRVGPPSALFHQCLSPTAHLPARRPSVLTLPGHPSIDPLNEHLRAASHIGLSASSSQHTL</sequence>
<comment type="caution">
    <text evidence="1">The sequence shown here is derived from an EMBL/GenBank/DDBJ whole genome shotgun (WGS) entry which is preliminary data.</text>
</comment>
<keyword evidence="2" id="KW-1185">Reference proteome</keyword>
<gene>
    <name evidence="1" type="ORF">B0H67DRAFT_37051</name>
</gene>
<organism evidence="1 2">
    <name type="scientific">Lasiosphaeris hirsuta</name>
    <dbReference type="NCBI Taxonomy" id="260670"/>
    <lineage>
        <taxon>Eukaryota</taxon>
        <taxon>Fungi</taxon>
        <taxon>Dikarya</taxon>
        <taxon>Ascomycota</taxon>
        <taxon>Pezizomycotina</taxon>
        <taxon>Sordariomycetes</taxon>
        <taxon>Sordariomycetidae</taxon>
        <taxon>Sordariales</taxon>
        <taxon>Lasiosphaeriaceae</taxon>
        <taxon>Lasiosphaeris</taxon>
    </lineage>
</organism>
<evidence type="ECO:0000313" key="2">
    <source>
        <dbReference type="Proteomes" id="UP001172102"/>
    </source>
</evidence>
<evidence type="ECO:0000313" key="1">
    <source>
        <dbReference type="EMBL" id="KAK0730521.1"/>
    </source>
</evidence>
<dbReference type="Proteomes" id="UP001172102">
    <property type="component" value="Unassembled WGS sequence"/>
</dbReference>
<protein>
    <submittedName>
        <fullName evidence="1">Uncharacterized protein</fullName>
    </submittedName>
</protein>
<proteinExistence type="predicted"/>
<dbReference type="AlphaFoldDB" id="A0AA40EAV9"/>
<name>A0AA40EAV9_9PEZI</name>